<dbReference type="InterPro" id="IPR036188">
    <property type="entry name" value="FAD/NAD-bd_sf"/>
</dbReference>
<keyword evidence="1" id="KW-0560">Oxidoreductase</keyword>
<dbReference type="PANTHER" id="PTHR13847">
    <property type="entry name" value="SARCOSINE DEHYDROGENASE-RELATED"/>
    <property type="match status" value="1"/>
</dbReference>
<dbReference type="Gene3D" id="3.30.9.10">
    <property type="entry name" value="D-Amino Acid Oxidase, subunit A, domain 2"/>
    <property type="match status" value="1"/>
</dbReference>
<sequence>MSETFDFAVIGAGMAGASIAAELAPHGRVLLAEAEDRPGYHTTGRSAAFREECYGGPDIVPLTLASGPYLQEGGFLTPRGGLYVGRAGQEEEVDSFLERFADSDVTIRRLDRAGLEQMLPGVLPGWDHALSQPNCADIDVGGLHQHYLSLARKGRVELRTRHRLAAAARDGADWRLDFGTAGEVRAAVVINAAGAWADSVSLLCGARPIGIQPLRRTVAQLRVNPSAPADLPLTLDLSGDFYFRPESGKLWLSPHDETPSEPCDAAPEEMDIALAIDRFQHVVDWEIEAVEHKWAGLRSFSPDRLPVYGFDPELDGLFWFAGQGGYGIQTAPAAARLGAQLASGQDRDAMTEALDVNLYTPDRFALPVA</sequence>
<accession>A0ABS0N6A2</accession>
<dbReference type="Pfam" id="PF01266">
    <property type="entry name" value="DAO"/>
    <property type="match status" value="1"/>
</dbReference>
<evidence type="ECO:0000313" key="4">
    <source>
        <dbReference type="Proteomes" id="UP000602442"/>
    </source>
</evidence>
<comment type="caution">
    <text evidence="3">The sequence shown here is derived from an EMBL/GenBank/DDBJ whole genome shotgun (WGS) entry which is preliminary data.</text>
</comment>
<dbReference type="EMBL" id="JAEANY010000004">
    <property type="protein sequence ID" value="MBH5323344.1"/>
    <property type="molecule type" value="Genomic_DNA"/>
</dbReference>
<dbReference type="PANTHER" id="PTHR13847:SF287">
    <property type="entry name" value="FAD-DEPENDENT OXIDOREDUCTASE DOMAIN-CONTAINING PROTEIN 1"/>
    <property type="match status" value="1"/>
</dbReference>
<protein>
    <submittedName>
        <fullName evidence="3">FAD-binding oxidoreductase</fullName>
    </submittedName>
</protein>
<evidence type="ECO:0000313" key="3">
    <source>
        <dbReference type="EMBL" id="MBH5323344.1"/>
    </source>
</evidence>
<dbReference type="InterPro" id="IPR006076">
    <property type="entry name" value="FAD-dep_OxRdtase"/>
</dbReference>
<dbReference type="Proteomes" id="UP000602442">
    <property type="component" value="Unassembled WGS sequence"/>
</dbReference>
<organism evidence="3 4">
    <name type="scientific">Aurantiacibacter sediminis</name>
    <dbReference type="NCBI Taxonomy" id="2793064"/>
    <lineage>
        <taxon>Bacteria</taxon>
        <taxon>Pseudomonadati</taxon>
        <taxon>Pseudomonadota</taxon>
        <taxon>Alphaproteobacteria</taxon>
        <taxon>Sphingomonadales</taxon>
        <taxon>Erythrobacteraceae</taxon>
        <taxon>Aurantiacibacter</taxon>
    </lineage>
</organism>
<proteinExistence type="predicted"/>
<keyword evidence="4" id="KW-1185">Reference proteome</keyword>
<name>A0ABS0N6A2_9SPHN</name>
<evidence type="ECO:0000256" key="1">
    <source>
        <dbReference type="ARBA" id="ARBA00023002"/>
    </source>
</evidence>
<dbReference type="Gene3D" id="3.50.50.60">
    <property type="entry name" value="FAD/NAD(P)-binding domain"/>
    <property type="match status" value="1"/>
</dbReference>
<gene>
    <name evidence="3" type="ORF">I5L03_12195</name>
</gene>
<evidence type="ECO:0000259" key="2">
    <source>
        <dbReference type="Pfam" id="PF01266"/>
    </source>
</evidence>
<dbReference type="SUPFAM" id="SSF51905">
    <property type="entry name" value="FAD/NAD(P)-binding domain"/>
    <property type="match status" value="1"/>
</dbReference>
<dbReference type="RefSeq" id="WP_197922140.1">
    <property type="nucleotide sequence ID" value="NZ_CAWPTA010000009.1"/>
</dbReference>
<reference evidence="3 4" key="1">
    <citation type="submission" date="2020-11" db="EMBL/GenBank/DDBJ databases">
        <title>Erythrobacter sediminis sp. nov., a marine bacterium from a tidal flat of Garorim Bay.</title>
        <authorList>
            <person name="Kim D."/>
            <person name="Yoo Y."/>
            <person name="Kim J.-J."/>
        </authorList>
    </citation>
    <scope>NUCLEOTIDE SEQUENCE [LARGE SCALE GENOMIC DNA]</scope>
    <source>
        <strain evidence="3 4">JGD-13</strain>
    </source>
</reference>
<feature type="domain" description="FAD dependent oxidoreductase" evidence="2">
    <location>
        <begin position="6"/>
        <end position="341"/>
    </location>
</feature>